<gene>
    <name evidence="2" type="ORF">ATO7_13058</name>
</gene>
<evidence type="ECO:0000313" key="2">
    <source>
        <dbReference type="EMBL" id="ORE86227.1"/>
    </source>
</evidence>
<dbReference type="AlphaFoldDB" id="A0A1Y1SC54"/>
<evidence type="ECO:0000313" key="3">
    <source>
        <dbReference type="Proteomes" id="UP000192342"/>
    </source>
</evidence>
<evidence type="ECO:0008006" key="4">
    <source>
        <dbReference type="Google" id="ProtNLM"/>
    </source>
</evidence>
<sequence length="616" mass="67152">MTTPSRALLGALCLCLLAACSGADRTPTQASSTDTGSPPSSSPADKTLADLCIAVGGSAALCDALTAVGLSSADFPGVRSVPDLACADDYLATARLPVNPLPFAIVPEDTTGQGGGPAEPEVARALPGLIHQRGPTASFTHEFDFAVHEGRIYSRPRPQTTGVEEAWHEVLLPRCLHGQVSEISADGFVLLAANAQRDIYTLDFGDSGWTRRWGPLFWLDMGVTIPPDVTHWAASELHSGFDDYFVDIAGRKNDFWGILMLYMLRGDGQRITHFDPWLPADESREICPPEEGAAMMEGLSASGSTMMVVTSRGRIYTRLYDFDISGANTVLHDYSWFDQEGVEDYKIQLPAPDWIRHPDVPGSVTNRVSIRKISPGTEHRIMRIEGTDASGNSGFWEKDISELGDEAWHFVFTGQALQGKALPTQGPHEQEVERFDYQGMIAGHPARVKGFRPYCSPATLEIDFGEETLPLTLHSLDGMRQERRAPGLDAFPHYYRSALEVPQDIWDKRDSLSADIQQFIGNHFNERQLPGPMQATLNLMQFQAPCWNLVRLHDNLGDYVTQPPLPDVGNVAAESPLLSALVPELLSSDPDLAAVFPALGEGVLGLGLRPCPVTLP</sequence>
<keyword evidence="1" id="KW-0732">Signal</keyword>
<reference evidence="2 3" key="1">
    <citation type="submission" date="2013-04" db="EMBL/GenBank/DDBJ databases">
        <title>Oceanococcus atlanticus 22II-S10r2 Genome Sequencing.</title>
        <authorList>
            <person name="Lai Q."/>
            <person name="Li G."/>
            <person name="Shao Z."/>
        </authorList>
    </citation>
    <scope>NUCLEOTIDE SEQUENCE [LARGE SCALE GENOMIC DNA]</scope>
    <source>
        <strain evidence="2 3">22II-S10r2</strain>
    </source>
</reference>
<protein>
    <recommendedName>
        <fullName evidence="4">Lipoprotein</fullName>
    </recommendedName>
</protein>
<dbReference type="Proteomes" id="UP000192342">
    <property type="component" value="Unassembled WGS sequence"/>
</dbReference>
<dbReference type="STRING" id="1317117.ATO7_13058"/>
<dbReference type="RefSeq" id="WP_083562414.1">
    <property type="nucleotide sequence ID" value="NZ_AQQV01000003.1"/>
</dbReference>
<comment type="caution">
    <text evidence="2">The sequence shown here is derived from an EMBL/GenBank/DDBJ whole genome shotgun (WGS) entry which is preliminary data.</text>
</comment>
<accession>A0A1Y1SC54</accession>
<feature type="chain" id="PRO_5012914646" description="Lipoprotein" evidence="1">
    <location>
        <begin position="24"/>
        <end position="616"/>
    </location>
</feature>
<dbReference type="EMBL" id="AQQV01000003">
    <property type="protein sequence ID" value="ORE86227.1"/>
    <property type="molecule type" value="Genomic_DNA"/>
</dbReference>
<organism evidence="2 3">
    <name type="scientific">Oceanococcus atlanticus</name>
    <dbReference type="NCBI Taxonomy" id="1317117"/>
    <lineage>
        <taxon>Bacteria</taxon>
        <taxon>Pseudomonadati</taxon>
        <taxon>Pseudomonadota</taxon>
        <taxon>Gammaproteobacteria</taxon>
        <taxon>Chromatiales</taxon>
        <taxon>Oceanococcaceae</taxon>
        <taxon>Oceanococcus</taxon>
    </lineage>
</organism>
<dbReference type="PROSITE" id="PS51257">
    <property type="entry name" value="PROKAR_LIPOPROTEIN"/>
    <property type="match status" value="1"/>
</dbReference>
<keyword evidence="3" id="KW-1185">Reference proteome</keyword>
<name>A0A1Y1SC54_9GAMM</name>
<evidence type="ECO:0000256" key="1">
    <source>
        <dbReference type="SAM" id="SignalP"/>
    </source>
</evidence>
<proteinExistence type="predicted"/>
<dbReference type="OrthoDB" id="7053080at2"/>
<feature type="signal peptide" evidence="1">
    <location>
        <begin position="1"/>
        <end position="23"/>
    </location>
</feature>